<feature type="domain" description="D-isomer specific 2-hydroxyacid dehydrogenase NAD-binding" evidence="6">
    <location>
        <begin position="112"/>
        <end position="288"/>
    </location>
</feature>
<protein>
    <recommendedName>
        <fullName evidence="9">D-glycerate dehydrogenase</fullName>
    </recommendedName>
</protein>
<evidence type="ECO:0000259" key="6">
    <source>
        <dbReference type="Pfam" id="PF02826"/>
    </source>
</evidence>
<dbReference type="SUPFAM" id="SSF51735">
    <property type="entry name" value="NAD(P)-binding Rossmann-fold domains"/>
    <property type="match status" value="1"/>
</dbReference>
<dbReference type="InterPro" id="IPR050223">
    <property type="entry name" value="D-isomer_2-hydroxyacid_DH"/>
</dbReference>
<dbReference type="PROSITE" id="PS00670">
    <property type="entry name" value="D_2_HYDROXYACID_DH_2"/>
    <property type="match status" value="1"/>
</dbReference>
<dbReference type="GO" id="GO:0005829">
    <property type="term" value="C:cytosol"/>
    <property type="evidence" value="ECO:0007669"/>
    <property type="project" value="TreeGrafter"/>
</dbReference>
<dbReference type="InterPro" id="IPR036291">
    <property type="entry name" value="NAD(P)-bd_dom_sf"/>
</dbReference>
<comment type="caution">
    <text evidence="7">The sequence shown here is derived from an EMBL/GenBank/DDBJ whole genome shotgun (WGS) entry which is preliminary data.</text>
</comment>
<organism evidence="7 8">
    <name type="scientific">Candidatus Woesebacteria bacterium RIFOXYB1_FULL_38_16</name>
    <dbReference type="NCBI Taxonomy" id="1802538"/>
    <lineage>
        <taxon>Bacteria</taxon>
        <taxon>Candidatus Woeseibacteriota</taxon>
    </lineage>
</organism>
<dbReference type="Pfam" id="PF02826">
    <property type="entry name" value="2-Hacid_dh_C"/>
    <property type="match status" value="1"/>
</dbReference>
<dbReference type="CDD" id="cd05301">
    <property type="entry name" value="GDH"/>
    <property type="match status" value="1"/>
</dbReference>
<comment type="similarity">
    <text evidence="1 4">Belongs to the D-isomer specific 2-hydroxyacid dehydrogenase family.</text>
</comment>
<name>A0A1F8CW23_9BACT</name>
<evidence type="ECO:0000256" key="4">
    <source>
        <dbReference type="RuleBase" id="RU003719"/>
    </source>
</evidence>
<accession>A0A1F8CW23</accession>
<dbReference type="Pfam" id="PF00389">
    <property type="entry name" value="2-Hacid_dh"/>
    <property type="match status" value="1"/>
</dbReference>
<keyword evidence="3" id="KW-0520">NAD</keyword>
<evidence type="ECO:0000256" key="1">
    <source>
        <dbReference type="ARBA" id="ARBA00005854"/>
    </source>
</evidence>
<dbReference type="InterPro" id="IPR006140">
    <property type="entry name" value="D-isomer_DH_NAD-bd"/>
</dbReference>
<dbReference type="GO" id="GO:0030267">
    <property type="term" value="F:glyoxylate reductase (NADPH) activity"/>
    <property type="evidence" value="ECO:0007669"/>
    <property type="project" value="TreeGrafter"/>
</dbReference>
<keyword evidence="2 4" id="KW-0560">Oxidoreductase</keyword>
<gene>
    <name evidence="7" type="ORF">A2382_03270</name>
</gene>
<dbReference type="EMBL" id="MGHY01000008">
    <property type="protein sequence ID" value="OGM79745.1"/>
    <property type="molecule type" value="Genomic_DNA"/>
</dbReference>
<dbReference type="GO" id="GO:0016618">
    <property type="term" value="F:hydroxypyruvate reductase [NAD(P)H] activity"/>
    <property type="evidence" value="ECO:0007669"/>
    <property type="project" value="TreeGrafter"/>
</dbReference>
<evidence type="ECO:0008006" key="9">
    <source>
        <dbReference type="Google" id="ProtNLM"/>
    </source>
</evidence>
<sequence>MSKIFISRKIPSKALDQLNSSGHDILISELDRSLTSEEFLEKSRGVDAVLSLLTDKIDGEVIDAIGPQLKIISNYAVGFDNINITEATERGVIVTNTPCDEVNDAVALHTWALILSLTRRIVEADESTRRGAYKGWEPGIFVGTSLAGKTLGIIGLGRIGTIVAKMAAGFGLKVLYNKRTQDLEAEKELGIQFAPLNELFQNSDIISLHVPLTDETHHMINSKNISLMKPGVILVNTARGPIVYEAELVEALRSGHVGGAGLDVYDNEPNINPELIAMENVVLTPHIASATKEAREKMGEMAVWAIINCLDKNLKPDNIVNPEVWDKRRK</sequence>
<evidence type="ECO:0000256" key="2">
    <source>
        <dbReference type="ARBA" id="ARBA00023002"/>
    </source>
</evidence>
<evidence type="ECO:0000256" key="3">
    <source>
        <dbReference type="ARBA" id="ARBA00023027"/>
    </source>
</evidence>
<dbReference type="AlphaFoldDB" id="A0A1F8CW23"/>
<reference evidence="7 8" key="1">
    <citation type="journal article" date="2016" name="Nat. Commun.">
        <title>Thousands of microbial genomes shed light on interconnected biogeochemical processes in an aquifer system.</title>
        <authorList>
            <person name="Anantharaman K."/>
            <person name="Brown C.T."/>
            <person name="Hug L.A."/>
            <person name="Sharon I."/>
            <person name="Castelle C.J."/>
            <person name="Probst A.J."/>
            <person name="Thomas B.C."/>
            <person name="Singh A."/>
            <person name="Wilkins M.J."/>
            <person name="Karaoz U."/>
            <person name="Brodie E.L."/>
            <person name="Williams K.H."/>
            <person name="Hubbard S.S."/>
            <person name="Banfield J.F."/>
        </authorList>
    </citation>
    <scope>NUCLEOTIDE SEQUENCE [LARGE SCALE GENOMIC DNA]</scope>
</reference>
<dbReference type="InterPro" id="IPR029753">
    <property type="entry name" value="D-isomer_DH_CS"/>
</dbReference>
<dbReference type="InterPro" id="IPR006139">
    <property type="entry name" value="D-isomer_2_OHA_DH_cat_dom"/>
</dbReference>
<dbReference type="SUPFAM" id="SSF52283">
    <property type="entry name" value="Formate/glycerate dehydrogenase catalytic domain-like"/>
    <property type="match status" value="1"/>
</dbReference>
<dbReference type="FunFam" id="3.40.50.720:FF:000203">
    <property type="entry name" value="D-3-phosphoglycerate dehydrogenase (SerA)"/>
    <property type="match status" value="1"/>
</dbReference>
<evidence type="ECO:0000313" key="8">
    <source>
        <dbReference type="Proteomes" id="UP000178999"/>
    </source>
</evidence>
<dbReference type="PANTHER" id="PTHR10996:SF283">
    <property type="entry name" value="GLYOXYLATE_HYDROXYPYRUVATE REDUCTASE B"/>
    <property type="match status" value="1"/>
</dbReference>
<dbReference type="Gene3D" id="3.40.50.720">
    <property type="entry name" value="NAD(P)-binding Rossmann-like Domain"/>
    <property type="match status" value="2"/>
</dbReference>
<evidence type="ECO:0000259" key="5">
    <source>
        <dbReference type="Pfam" id="PF00389"/>
    </source>
</evidence>
<proteinExistence type="inferred from homology"/>
<dbReference type="GO" id="GO:0051287">
    <property type="term" value="F:NAD binding"/>
    <property type="evidence" value="ECO:0007669"/>
    <property type="project" value="InterPro"/>
</dbReference>
<dbReference type="STRING" id="1802538.A2382_03270"/>
<dbReference type="PANTHER" id="PTHR10996">
    <property type="entry name" value="2-HYDROXYACID DEHYDROGENASE-RELATED"/>
    <property type="match status" value="1"/>
</dbReference>
<feature type="domain" description="D-isomer specific 2-hydroxyacid dehydrogenase catalytic" evidence="5">
    <location>
        <begin position="4"/>
        <end position="320"/>
    </location>
</feature>
<evidence type="ECO:0000313" key="7">
    <source>
        <dbReference type="EMBL" id="OGM79745.1"/>
    </source>
</evidence>
<dbReference type="Proteomes" id="UP000178999">
    <property type="component" value="Unassembled WGS sequence"/>
</dbReference>